<dbReference type="EMBL" id="JAUQSZ010000003">
    <property type="protein sequence ID" value="MDO7841870.1"/>
    <property type="molecule type" value="Genomic_DNA"/>
</dbReference>
<reference evidence="4" key="1">
    <citation type="submission" date="2023-07" db="EMBL/GenBank/DDBJ databases">
        <authorList>
            <person name="Kim M.K."/>
        </authorList>
    </citation>
    <scope>NUCLEOTIDE SEQUENCE</scope>
    <source>
        <strain evidence="4">CA1-15</strain>
    </source>
</reference>
<dbReference type="RefSeq" id="WP_304560329.1">
    <property type="nucleotide sequence ID" value="NZ_JAUQSZ010000003.1"/>
</dbReference>
<dbReference type="InterPro" id="IPR016032">
    <property type="entry name" value="Sig_transdc_resp-reg_C-effctor"/>
</dbReference>
<evidence type="ECO:0000313" key="5">
    <source>
        <dbReference type="Proteomes" id="UP001176468"/>
    </source>
</evidence>
<dbReference type="Pfam" id="PF00486">
    <property type="entry name" value="Trans_reg_C"/>
    <property type="match status" value="1"/>
</dbReference>
<evidence type="ECO:0000256" key="1">
    <source>
        <dbReference type="ARBA" id="ARBA00023125"/>
    </source>
</evidence>
<sequence length="218" mass="23466">MAEVLVLISDGQHWPVHVAQALSSYHAIKLIPVSEPGILMDRTGHYDLSILPIGVFELALVAVGRDRLGAIVVVAERSDEYGCVAAFAGGAADCVSPDMPGAELRARITGILRRRSGVAPGPQLTSSSNGHWYLNVTRRYLVSPAGNRVELPGSTFEVLVALADRPRRILSRSFLVSALNNGRVTSARNVDVIVTRLRQALDRHARSGSSLIATVRNE</sequence>
<proteinExistence type="predicted"/>
<evidence type="ECO:0000313" key="4">
    <source>
        <dbReference type="EMBL" id="MDO7841870.1"/>
    </source>
</evidence>
<keyword evidence="1 2" id="KW-0238">DNA-binding</keyword>
<dbReference type="SMART" id="SM00862">
    <property type="entry name" value="Trans_reg_C"/>
    <property type="match status" value="1"/>
</dbReference>
<organism evidence="4 5">
    <name type="scientific">Sphingomonas immobilis</name>
    <dbReference type="NCBI Taxonomy" id="3063997"/>
    <lineage>
        <taxon>Bacteria</taxon>
        <taxon>Pseudomonadati</taxon>
        <taxon>Pseudomonadota</taxon>
        <taxon>Alphaproteobacteria</taxon>
        <taxon>Sphingomonadales</taxon>
        <taxon>Sphingomonadaceae</taxon>
        <taxon>Sphingomonas</taxon>
    </lineage>
</organism>
<dbReference type="SUPFAM" id="SSF46894">
    <property type="entry name" value="C-terminal effector domain of the bipartite response regulators"/>
    <property type="match status" value="1"/>
</dbReference>
<protein>
    <submittedName>
        <fullName evidence="4">Winged helix-turn-helix domain-containing protein</fullName>
    </submittedName>
</protein>
<name>A0ABT8ZWB8_9SPHN</name>
<dbReference type="Proteomes" id="UP001176468">
    <property type="component" value="Unassembled WGS sequence"/>
</dbReference>
<feature type="domain" description="OmpR/PhoB-type" evidence="3">
    <location>
        <begin position="122"/>
        <end position="218"/>
    </location>
</feature>
<gene>
    <name evidence="4" type="ORF">Q5H94_06000</name>
</gene>
<feature type="DNA-binding region" description="OmpR/PhoB-type" evidence="2">
    <location>
        <begin position="122"/>
        <end position="218"/>
    </location>
</feature>
<dbReference type="PROSITE" id="PS51755">
    <property type="entry name" value="OMPR_PHOB"/>
    <property type="match status" value="1"/>
</dbReference>
<dbReference type="InterPro" id="IPR036388">
    <property type="entry name" value="WH-like_DNA-bd_sf"/>
</dbReference>
<comment type="caution">
    <text evidence="4">The sequence shown here is derived from an EMBL/GenBank/DDBJ whole genome shotgun (WGS) entry which is preliminary data.</text>
</comment>
<dbReference type="CDD" id="cd00383">
    <property type="entry name" value="trans_reg_C"/>
    <property type="match status" value="1"/>
</dbReference>
<keyword evidence="5" id="KW-1185">Reference proteome</keyword>
<accession>A0ABT8ZWB8</accession>
<evidence type="ECO:0000256" key="2">
    <source>
        <dbReference type="PROSITE-ProRule" id="PRU01091"/>
    </source>
</evidence>
<evidence type="ECO:0000259" key="3">
    <source>
        <dbReference type="PROSITE" id="PS51755"/>
    </source>
</evidence>
<dbReference type="InterPro" id="IPR001867">
    <property type="entry name" value="OmpR/PhoB-type_DNA-bd"/>
</dbReference>
<dbReference type="Gene3D" id="1.10.10.10">
    <property type="entry name" value="Winged helix-like DNA-binding domain superfamily/Winged helix DNA-binding domain"/>
    <property type="match status" value="1"/>
</dbReference>